<dbReference type="Proteomes" id="UP000014622">
    <property type="component" value="Unassembled WGS sequence"/>
</dbReference>
<protein>
    <submittedName>
        <fullName evidence="1">Uncharacterized protein</fullName>
    </submittedName>
</protein>
<organism evidence="1 2">
    <name type="scientific">Enterococcus faecium SD2A-2</name>
    <dbReference type="NCBI Taxonomy" id="1244154"/>
    <lineage>
        <taxon>Bacteria</taxon>
        <taxon>Bacillati</taxon>
        <taxon>Bacillota</taxon>
        <taxon>Bacilli</taxon>
        <taxon>Lactobacillales</taxon>
        <taxon>Enterococcaceae</taxon>
        <taxon>Enterococcus</taxon>
    </lineage>
</organism>
<name>A0AB73AB10_ENTFC</name>
<dbReference type="AlphaFoldDB" id="A0AB73AB10"/>
<accession>A0AB73AB10</accession>
<proteinExistence type="predicted"/>
<evidence type="ECO:0000313" key="1">
    <source>
        <dbReference type="EMBL" id="EPI13891.1"/>
    </source>
</evidence>
<dbReference type="EMBL" id="ATIT01000069">
    <property type="protein sequence ID" value="EPI13891.1"/>
    <property type="molecule type" value="Genomic_DNA"/>
</dbReference>
<sequence>MTILITCCRAAFSQPSAALQLEFSSHPLVAVITKIKLSCKGEIEHGKK</sequence>
<comment type="caution">
    <text evidence="1">The sequence shown here is derived from an EMBL/GenBank/DDBJ whole genome shotgun (WGS) entry which is preliminary data.</text>
</comment>
<reference evidence="1 2" key="1">
    <citation type="submission" date="2013-06" db="EMBL/GenBank/DDBJ databases">
        <authorList>
            <person name="Weinstock G."/>
            <person name="Sodergren E."/>
            <person name="Lobos E.A."/>
            <person name="Fulton L."/>
            <person name="Fulton R."/>
            <person name="Courtney L."/>
            <person name="Fronick C."/>
            <person name="O'Laughlin M."/>
            <person name="Godfrey J."/>
            <person name="Wilson R.M."/>
            <person name="Miner T."/>
            <person name="Farmer C."/>
            <person name="Delehaunty K."/>
            <person name="Cordes M."/>
            <person name="Minx P."/>
            <person name="Tomlinson C."/>
            <person name="Chen J."/>
            <person name="Wollam A."/>
            <person name="Pepin K.H."/>
            <person name="Bhonagiri V."/>
            <person name="Zhang X."/>
            <person name="Warren W."/>
            <person name="Mitreva M."/>
            <person name="Mardis E.R."/>
            <person name="Wilson R.K."/>
        </authorList>
    </citation>
    <scope>NUCLEOTIDE SEQUENCE [LARGE SCALE GENOMIC DNA]</scope>
    <source>
        <strain evidence="1 2">SD2A-2</strain>
    </source>
</reference>
<gene>
    <name evidence="1" type="ORF">D356_00993</name>
</gene>
<evidence type="ECO:0000313" key="2">
    <source>
        <dbReference type="Proteomes" id="UP000014622"/>
    </source>
</evidence>